<evidence type="ECO:0008006" key="3">
    <source>
        <dbReference type="Google" id="ProtNLM"/>
    </source>
</evidence>
<dbReference type="RefSeq" id="WP_214187815.1">
    <property type="nucleotide sequence ID" value="NZ_BSDS01000001.1"/>
</dbReference>
<proteinExistence type="predicted"/>
<protein>
    <recommendedName>
        <fullName evidence="3">Caspase domain-containing protein</fullName>
    </recommendedName>
</protein>
<organism evidence="1 2">
    <name type="scientific">Geobacter hydrogenophilus</name>
    <dbReference type="NCBI Taxonomy" id="40983"/>
    <lineage>
        <taxon>Bacteria</taxon>
        <taxon>Pseudomonadati</taxon>
        <taxon>Thermodesulfobacteriota</taxon>
        <taxon>Desulfuromonadia</taxon>
        <taxon>Geobacterales</taxon>
        <taxon>Geobacteraceae</taxon>
        <taxon>Geobacter</taxon>
    </lineage>
</organism>
<keyword evidence="2" id="KW-1185">Reference proteome</keyword>
<name>A0A9W6L9Y3_9BACT</name>
<dbReference type="Proteomes" id="UP001144352">
    <property type="component" value="Unassembled WGS sequence"/>
</dbReference>
<gene>
    <name evidence="1" type="ORF">GHYDROH2_03690</name>
</gene>
<sequence>MSKATPEDLLLISFSGHGHVDDNGVFYTFSHDTGQGEGKTITPALLAHIVSSDELSRWLRYVDAGDMAMIVDACHSAATVGDGFKPGPMGSRGLGQLAYDKGMRILAASQADDVALESDKLQQGLLTYALVHDGMDAFQADFKPQNKAITLSEWLAYGVNRVPTLYEEIKTGTLSSFGRGEASRGTVIQLGNRKQSSPAKKNPYQTPALFDFTRKARGDISLAIQ</sequence>
<evidence type="ECO:0000313" key="2">
    <source>
        <dbReference type="Proteomes" id="UP001144352"/>
    </source>
</evidence>
<dbReference type="EMBL" id="BSDS01000001">
    <property type="protein sequence ID" value="GLI36868.1"/>
    <property type="molecule type" value="Genomic_DNA"/>
</dbReference>
<evidence type="ECO:0000313" key="1">
    <source>
        <dbReference type="EMBL" id="GLI36868.1"/>
    </source>
</evidence>
<reference evidence="1" key="1">
    <citation type="submission" date="2022-12" db="EMBL/GenBank/DDBJ databases">
        <title>Reference genome sequencing for broad-spectrum identification of bacterial and archaeal isolates by mass spectrometry.</title>
        <authorList>
            <person name="Sekiguchi Y."/>
            <person name="Tourlousse D.M."/>
        </authorList>
    </citation>
    <scope>NUCLEOTIDE SEQUENCE</scope>
    <source>
        <strain evidence="1">H2</strain>
    </source>
</reference>
<comment type="caution">
    <text evidence="1">The sequence shown here is derived from an EMBL/GenBank/DDBJ whole genome shotgun (WGS) entry which is preliminary data.</text>
</comment>
<accession>A0A9W6L9Y3</accession>
<dbReference type="Gene3D" id="3.40.50.1460">
    <property type="match status" value="1"/>
</dbReference>
<dbReference type="AlphaFoldDB" id="A0A9W6L9Y3"/>